<dbReference type="OrthoDB" id="6282454at2759"/>
<dbReference type="InterPro" id="IPR048840">
    <property type="entry name" value="PolA_pol_NTPase"/>
</dbReference>
<evidence type="ECO:0000259" key="1">
    <source>
        <dbReference type="Pfam" id="PF20750"/>
    </source>
</evidence>
<dbReference type="SUPFAM" id="SSF81301">
    <property type="entry name" value="Nucleotidyltransferase"/>
    <property type="match status" value="1"/>
</dbReference>
<reference evidence="2 3" key="1">
    <citation type="submission" date="2018-11" db="EMBL/GenBank/DDBJ databases">
        <authorList>
            <consortium name="Pathogen Informatics"/>
        </authorList>
    </citation>
    <scope>NUCLEOTIDE SEQUENCE [LARGE SCALE GENOMIC DNA]</scope>
    <source>
        <strain evidence="2 3">Egypt</strain>
    </source>
</reference>
<dbReference type="Pfam" id="PF20750">
    <property type="entry name" value="PAP_NTPase"/>
    <property type="match status" value="1"/>
</dbReference>
<dbReference type="PANTHER" id="PTHR10682:SF10">
    <property type="entry name" value="POLYNUCLEOTIDE ADENYLYLTRANSFERASE"/>
    <property type="match status" value="1"/>
</dbReference>
<keyword evidence="3" id="KW-1185">Reference proteome</keyword>
<dbReference type="InterPro" id="IPR043519">
    <property type="entry name" value="NT_sf"/>
</dbReference>
<dbReference type="Gene3D" id="1.10.1410.10">
    <property type="match status" value="1"/>
</dbReference>
<feature type="domain" description="Poly(A) polymerase nucleotidyltransferase" evidence="1">
    <location>
        <begin position="3"/>
        <end position="101"/>
    </location>
</feature>
<name>A0A3P8L1R4_9TREM</name>
<protein>
    <recommendedName>
        <fullName evidence="1">Poly(A) polymerase nucleotidyltransferase domain-containing protein</fullName>
    </recommendedName>
</protein>
<proteinExistence type="predicted"/>
<evidence type="ECO:0000313" key="3">
    <source>
        <dbReference type="Proteomes" id="UP000272942"/>
    </source>
</evidence>
<dbReference type="EMBL" id="UZAN01050443">
    <property type="protein sequence ID" value="VDP88229.1"/>
    <property type="molecule type" value="Genomic_DNA"/>
</dbReference>
<gene>
    <name evidence="2" type="ORF">ECPE_LOCUS11235</name>
</gene>
<dbReference type="SUPFAM" id="SSF81631">
    <property type="entry name" value="PAP/OAS1 substrate-binding domain"/>
    <property type="match status" value="1"/>
</dbReference>
<dbReference type="AlphaFoldDB" id="A0A3P8L1R4"/>
<dbReference type="Proteomes" id="UP000272942">
    <property type="component" value="Unassembled WGS sequence"/>
</dbReference>
<dbReference type="PANTHER" id="PTHR10682">
    <property type="entry name" value="POLY A POLYMERASE"/>
    <property type="match status" value="1"/>
</dbReference>
<organism evidence="2 3">
    <name type="scientific">Echinostoma caproni</name>
    <dbReference type="NCBI Taxonomy" id="27848"/>
    <lineage>
        <taxon>Eukaryota</taxon>
        <taxon>Metazoa</taxon>
        <taxon>Spiralia</taxon>
        <taxon>Lophotrochozoa</taxon>
        <taxon>Platyhelminthes</taxon>
        <taxon>Trematoda</taxon>
        <taxon>Digenea</taxon>
        <taxon>Plagiorchiida</taxon>
        <taxon>Echinostomata</taxon>
        <taxon>Echinostomatoidea</taxon>
        <taxon>Echinostomatidae</taxon>
        <taxon>Echinostoma</taxon>
    </lineage>
</organism>
<accession>A0A3P8L1R4</accession>
<sequence>MGLGSQSSDMDAVLLVPRFMDRDDYFSSFLDLLQNHKKISDILAITETLVPLIRMRINGIQVDLSLSIFGSPGIPLALDLDMPPSDLYCNMDSTSIHSLSGAVLAYIFRQYLDQDPNYHWLLRAIRRWIRARNISGYIFGFPPTVSWTVLVIYLCKQITNSSSFICDASVKEASLEVVFYGLSIYPDQLQFPDQEKDEFYYKLTELIRLSRSSDIVLLAQVGKLRSTDQDSGRHRFFRQVSEYYPNKGTE</sequence>
<evidence type="ECO:0000313" key="2">
    <source>
        <dbReference type="EMBL" id="VDP88229.1"/>
    </source>
</evidence>
<dbReference type="CDD" id="cd05402">
    <property type="entry name" value="NT_PAP_TUTase"/>
    <property type="match status" value="1"/>
</dbReference>
<dbReference type="Gene3D" id="3.30.460.10">
    <property type="entry name" value="Beta Polymerase, domain 2"/>
    <property type="match status" value="1"/>
</dbReference>
<dbReference type="GO" id="GO:0005634">
    <property type="term" value="C:nucleus"/>
    <property type="evidence" value="ECO:0007669"/>
    <property type="project" value="TreeGrafter"/>
</dbReference>
<dbReference type="GO" id="GO:1990817">
    <property type="term" value="F:poly(A) RNA polymerase activity"/>
    <property type="evidence" value="ECO:0007669"/>
    <property type="project" value="TreeGrafter"/>
</dbReference>